<protein>
    <submittedName>
        <fullName evidence="1">Phage tail protein</fullName>
    </submittedName>
</protein>
<dbReference type="InterPro" id="IPR016912">
    <property type="entry name" value="Phage_P2_GpU"/>
</dbReference>
<proteinExistence type="predicted"/>
<reference evidence="2" key="1">
    <citation type="journal article" date="2019" name="Int. J. Syst. Evol. Microbiol.">
        <title>The Global Catalogue of Microorganisms (GCM) 10K type strain sequencing project: providing services to taxonomists for standard genome sequencing and annotation.</title>
        <authorList>
            <consortium name="The Broad Institute Genomics Platform"/>
            <consortium name="The Broad Institute Genome Sequencing Center for Infectious Disease"/>
            <person name="Wu L."/>
            <person name="Ma J."/>
        </authorList>
    </citation>
    <scope>NUCLEOTIDE SEQUENCE [LARGE SCALE GENOMIC DNA]</scope>
    <source>
        <strain evidence="2">CGMCC 1.16275</strain>
    </source>
</reference>
<organism evidence="1 2">
    <name type="scientific">Rhodocista pekingensis</name>
    <dbReference type="NCBI Taxonomy" id="201185"/>
    <lineage>
        <taxon>Bacteria</taxon>
        <taxon>Pseudomonadati</taxon>
        <taxon>Pseudomonadota</taxon>
        <taxon>Alphaproteobacteria</taxon>
        <taxon>Rhodospirillales</taxon>
        <taxon>Azospirillaceae</taxon>
        <taxon>Rhodocista</taxon>
    </lineage>
</organism>
<dbReference type="RefSeq" id="WP_377357355.1">
    <property type="nucleotide sequence ID" value="NZ_JBHTCM010000007.1"/>
</dbReference>
<dbReference type="Pfam" id="PF06995">
    <property type="entry name" value="Phage_P2_GpU"/>
    <property type="match status" value="1"/>
</dbReference>
<name>A0ABW2KTT9_9PROT</name>
<dbReference type="EMBL" id="JBHTCM010000007">
    <property type="protein sequence ID" value="MFC7332735.1"/>
    <property type="molecule type" value="Genomic_DNA"/>
</dbReference>
<gene>
    <name evidence="1" type="ORF">ACFQPS_06135</name>
</gene>
<dbReference type="InterPro" id="IPR009734">
    <property type="entry name" value="Myoviridae_GpU"/>
</dbReference>
<evidence type="ECO:0000313" key="2">
    <source>
        <dbReference type="Proteomes" id="UP001596456"/>
    </source>
</evidence>
<evidence type="ECO:0000313" key="1">
    <source>
        <dbReference type="EMBL" id="MFC7332735.1"/>
    </source>
</evidence>
<keyword evidence="2" id="KW-1185">Reference proteome</keyword>
<dbReference type="PIRSF" id="PIRSF029208">
    <property type="entry name" value="Phage_tail_GPU"/>
    <property type="match status" value="1"/>
</dbReference>
<sequence length="131" mass="14473">MAEIMMGLGTYRFGIGTAAYQTLERATAYRWAAQDRLGRLPARQFLGPGEDGITLSGVIYPHYRGGLRQLDRLRQEAGRGEPLDLVDGYGRVWGAWVVLAVRETQSALLANGAPLKVEFQVELAAYGEDSW</sequence>
<dbReference type="Proteomes" id="UP001596456">
    <property type="component" value="Unassembled WGS sequence"/>
</dbReference>
<accession>A0ABW2KTT9</accession>
<comment type="caution">
    <text evidence="1">The sequence shown here is derived from an EMBL/GenBank/DDBJ whole genome shotgun (WGS) entry which is preliminary data.</text>
</comment>